<evidence type="ECO:0008006" key="3">
    <source>
        <dbReference type="Google" id="ProtNLM"/>
    </source>
</evidence>
<dbReference type="Proteomes" id="UP000469125">
    <property type="component" value="Unassembled WGS sequence"/>
</dbReference>
<proteinExistence type="predicted"/>
<evidence type="ECO:0000313" key="1">
    <source>
        <dbReference type="EMBL" id="MUK88889.1"/>
    </source>
</evidence>
<evidence type="ECO:0000313" key="2">
    <source>
        <dbReference type="Proteomes" id="UP000469125"/>
    </source>
</evidence>
<dbReference type="RefSeq" id="WP_155668862.1">
    <property type="nucleotide sequence ID" value="NZ_WOCA01000007.1"/>
</dbReference>
<organism evidence="1 2">
    <name type="scientific">Ornithinibacillus caprae</name>
    <dbReference type="NCBI Taxonomy" id="2678566"/>
    <lineage>
        <taxon>Bacteria</taxon>
        <taxon>Bacillati</taxon>
        <taxon>Bacillota</taxon>
        <taxon>Bacilli</taxon>
        <taxon>Bacillales</taxon>
        <taxon>Bacillaceae</taxon>
        <taxon>Ornithinibacillus</taxon>
    </lineage>
</organism>
<dbReference type="AlphaFoldDB" id="A0A6N8FMC1"/>
<protein>
    <recommendedName>
        <fullName evidence="3">Glycosyl transferase family 2</fullName>
    </recommendedName>
</protein>
<gene>
    <name evidence="1" type="ORF">GMD78_10840</name>
</gene>
<reference evidence="1 2" key="1">
    <citation type="submission" date="2019-11" db="EMBL/GenBank/DDBJ databases">
        <authorList>
            <person name="Li X."/>
        </authorList>
    </citation>
    <scope>NUCLEOTIDE SEQUENCE [LARGE SCALE GENOMIC DNA]</scope>
    <source>
        <strain evidence="1 2">L9</strain>
    </source>
</reference>
<keyword evidence="2" id="KW-1185">Reference proteome</keyword>
<dbReference type="EMBL" id="WOCA01000007">
    <property type="protein sequence ID" value="MUK88889.1"/>
    <property type="molecule type" value="Genomic_DNA"/>
</dbReference>
<comment type="caution">
    <text evidence="1">The sequence shown here is derived from an EMBL/GenBank/DDBJ whole genome shotgun (WGS) entry which is preliminary data.</text>
</comment>
<sequence length="240" mass="26938">MTNVSLLTVTHDPKGKSISLIKSVQHVLESIYSGLYITVSEESSTELITLLRNSTLHVKIIPKKGAAHARREAVKFGLSSNSGYFHYADFDRILAWASYHEQELKQVVAEISNQDYLIIGRTERAFQTHPVEWVETEKITNKICSLELNQEVDITAGSCAFSKEAANYIDLYSKEKMTDAEWAMIVHRIAGLNVATCKVNGLEYREEVNGVNYSTSTAETWLSRLKLSMIISETACRVGK</sequence>
<accession>A0A6N8FMC1</accession>
<name>A0A6N8FMC1_9BACI</name>